<reference evidence="1" key="1">
    <citation type="submission" date="2020-04" db="EMBL/GenBank/DDBJ databases">
        <authorList>
            <person name="Chiriac C."/>
            <person name="Salcher M."/>
            <person name="Ghai R."/>
            <person name="Kavagutti S V."/>
        </authorList>
    </citation>
    <scope>NUCLEOTIDE SEQUENCE</scope>
</reference>
<dbReference type="InterPro" id="IPR045715">
    <property type="entry name" value="DUF6071"/>
</dbReference>
<sequence>MILYCNSDSYGVCSDTDMRYSEFLGELLNVDHVINNGLGGACNRRILRTTVRDLLELKAQHPEQDILAVICLGSLIRNEWWNPDAVPGTNNDGHYQSFQIHGTDYKNQPFVRYANEWYRLYDDEAEQTNLLMELTLLTGWLELNQIKYIMFAGNSLTYKKLDYSDVFIRDFANNIFSNPRILNINDFSFVKYCIDRGHHPYDYDLWMNNGHHGESAHKDFAGFLYKFYNKIYT</sequence>
<accession>A0A6J5LUI9</accession>
<evidence type="ECO:0000313" key="1">
    <source>
        <dbReference type="EMBL" id="CAB4138125.1"/>
    </source>
</evidence>
<proteinExistence type="predicted"/>
<dbReference type="EMBL" id="LR796341">
    <property type="protein sequence ID" value="CAB4138125.1"/>
    <property type="molecule type" value="Genomic_DNA"/>
</dbReference>
<organism evidence="1">
    <name type="scientific">uncultured Caudovirales phage</name>
    <dbReference type="NCBI Taxonomy" id="2100421"/>
    <lineage>
        <taxon>Viruses</taxon>
        <taxon>Duplodnaviria</taxon>
        <taxon>Heunggongvirae</taxon>
        <taxon>Uroviricota</taxon>
        <taxon>Caudoviricetes</taxon>
        <taxon>Peduoviridae</taxon>
        <taxon>Maltschvirus</taxon>
        <taxon>Maltschvirus maltsch</taxon>
    </lineage>
</organism>
<name>A0A6J5LUI9_9CAUD</name>
<gene>
    <name evidence="1" type="ORF">UFOVP328_318</name>
</gene>
<protein>
    <submittedName>
        <fullName evidence="1">Uncharacterized protein</fullName>
    </submittedName>
</protein>
<dbReference type="Pfam" id="PF19547">
    <property type="entry name" value="DUF6071"/>
    <property type="match status" value="1"/>
</dbReference>